<protein>
    <submittedName>
        <fullName evidence="1">Uncharacterized protein</fullName>
    </submittedName>
</protein>
<accession>A0ACC2JIE1</accession>
<name>A0ACC2JIE1_9PEZI</name>
<organism evidence="1 2">
    <name type="scientific">Lasiodiplodia mahajangana</name>
    <dbReference type="NCBI Taxonomy" id="1108764"/>
    <lineage>
        <taxon>Eukaryota</taxon>
        <taxon>Fungi</taxon>
        <taxon>Dikarya</taxon>
        <taxon>Ascomycota</taxon>
        <taxon>Pezizomycotina</taxon>
        <taxon>Dothideomycetes</taxon>
        <taxon>Dothideomycetes incertae sedis</taxon>
        <taxon>Botryosphaeriales</taxon>
        <taxon>Botryosphaeriaceae</taxon>
        <taxon>Lasiodiplodia</taxon>
    </lineage>
</organism>
<proteinExistence type="predicted"/>
<comment type="caution">
    <text evidence="1">The sequence shown here is derived from an EMBL/GenBank/DDBJ whole genome shotgun (WGS) entry which is preliminary data.</text>
</comment>
<evidence type="ECO:0000313" key="2">
    <source>
        <dbReference type="Proteomes" id="UP001153332"/>
    </source>
</evidence>
<keyword evidence="2" id="KW-1185">Reference proteome</keyword>
<evidence type="ECO:0000313" key="1">
    <source>
        <dbReference type="EMBL" id="KAJ8127201.1"/>
    </source>
</evidence>
<dbReference type="EMBL" id="JAPUUL010001519">
    <property type="protein sequence ID" value="KAJ8127201.1"/>
    <property type="molecule type" value="Genomic_DNA"/>
</dbReference>
<reference evidence="1" key="1">
    <citation type="submission" date="2022-12" db="EMBL/GenBank/DDBJ databases">
        <title>Genome Sequence of Lasiodiplodia mahajangana.</title>
        <authorList>
            <person name="Buettner E."/>
        </authorList>
    </citation>
    <scope>NUCLEOTIDE SEQUENCE</scope>
    <source>
        <strain evidence="1">VT137</strain>
    </source>
</reference>
<gene>
    <name evidence="1" type="ORF">O1611_g6438</name>
</gene>
<dbReference type="Proteomes" id="UP001153332">
    <property type="component" value="Unassembled WGS sequence"/>
</dbReference>
<sequence length="135" mass="14582">MGQADARTSINLDDQGGFQGSYSGEDGQSREKSVSSIGRDSRTNGQITGCLSEEDDAMSWNFGSICGFALFRPESSLHWRLADALSFMFLSFSFLFMTESAKTGIGNMLVSGDAKASLHGQQALPRARNAARERA</sequence>